<dbReference type="KEGG" id="agl:PYTT_1140"/>
<dbReference type="EMBL" id="LT629973">
    <property type="protein sequence ID" value="SEH84129.1"/>
    <property type="molecule type" value="Genomic_DNA"/>
</dbReference>
<dbReference type="SUPFAM" id="SSF52833">
    <property type="entry name" value="Thioredoxin-like"/>
    <property type="match status" value="1"/>
</dbReference>
<dbReference type="Gene3D" id="3.40.30.10">
    <property type="entry name" value="Glutaredoxin"/>
    <property type="match status" value="1"/>
</dbReference>
<evidence type="ECO:0000313" key="2">
    <source>
        <dbReference type="EMBL" id="SEH84129.1"/>
    </source>
</evidence>
<keyword evidence="3" id="KW-1185">Reference proteome</keyword>
<dbReference type="RefSeq" id="WP_067774172.1">
    <property type="nucleotide sequence ID" value="NZ_LIGX01000017.1"/>
</dbReference>
<dbReference type="STRING" id="1679444.PYTT_1140"/>
<dbReference type="InterPro" id="IPR036249">
    <property type="entry name" value="Thioredoxin-like_sf"/>
</dbReference>
<dbReference type="InterPro" id="IPR012336">
    <property type="entry name" value="Thioredoxin-like_fold"/>
</dbReference>
<reference evidence="3" key="1">
    <citation type="submission" date="2016-09" db="EMBL/GenBank/DDBJ databases">
        <authorList>
            <person name="Koehorst J."/>
        </authorList>
    </citation>
    <scope>NUCLEOTIDE SEQUENCE [LARGE SCALE GENOMIC DNA]</scope>
</reference>
<name>A0A1H6LHS3_9BACT</name>
<dbReference type="OrthoDB" id="9800630at2"/>
<dbReference type="InterPro" id="IPR005243">
    <property type="entry name" value="THIRX-like_proc"/>
</dbReference>
<protein>
    <submittedName>
        <fullName evidence="2">Thioredoxin-like fold</fullName>
    </submittedName>
</protein>
<feature type="domain" description="Thioredoxin-like fold" evidence="1">
    <location>
        <begin position="3"/>
        <end position="76"/>
    </location>
</feature>
<dbReference type="AlphaFoldDB" id="A0A1H6LHS3"/>
<accession>A0A1H6LHS3</accession>
<sequence>MNTIQVYGPGCAKCASLAEVTKQAVQELQWDVPVKKVTDPMLFASAGVLVTPALVMNGKVLLSGKVPSVEAVKGLLQEADGACQQGGCCGSREEKAESSGGCACSGGCDRKEPAESAGGCGCGEGGCCGGGKPGCGGWKKAVVWIAAVLVLLAVVKLVNRSGKESAGADTVAVPVMQEGVEAVYYQYGARCPTCVKMEGWIKEALEGSFADALKDGRLVFRSIPADAETVRHYGMTTKSLIVSNRKQGKEADWKNLERIWDLNGDEAAFKEYVVQEVRKQVDGVK</sequence>
<dbReference type="InterPro" id="IPR047698">
    <property type="entry name" value="ArsF-like"/>
</dbReference>
<dbReference type="NCBIfam" id="NF040494">
    <property type="entry name" value="nitrored_ArsF"/>
    <property type="match status" value="1"/>
</dbReference>
<dbReference type="Proteomes" id="UP000176204">
    <property type="component" value="Chromosome I"/>
</dbReference>
<dbReference type="PANTHER" id="PTHR36450:SF1">
    <property type="entry name" value="THIOREDOXIN"/>
    <property type="match status" value="1"/>
</dbReference>
<evidence type="ECO:0000313" key="3">
    <source>
        <dbReference type="Proteomes" id="UP000176204"/>
    </source>
</evidence>
<dbReference type="NCBIfam" id="TIGR00412">
    <property type="entry name" value="redox_disulf_2"/>
    <property type="match status" value="1"/>
</dbReference>
<dbReference type="PANTHER" id="PTHR36450">
    <property type="entry name" value="THIOREDOXIN"/>
    <property type="match status" value="1"/>
</dbReference>
<evidence type="ECO:0000259" key="1">
    <source>
        <dbReference type="Pfam" id="PF13192"/>
    </source>
</evidence>
<organism evidence="2 3">
    <name type="scientific">Akkermansia glycaniphila</name>
    <dbReference type="NCBI Taxonomy" id="1679444"/>
    <lineage>
        <taxon>Bacteria</taxon>
        <taxon>Pseudomonadati</taxon>
        <taxon>Verrucomicrobiota</taxon>
        <taxon>Verrucomicrobiia</taxon>
        <taxon>Verrucomicrobiales</taxon>
        <taxon>Akkermansiaceae</taxon>
        <taxon>Akkermansia</taxon>
    </lineage>
</organism>
<dbReference type="Pfam" id="PF13192">
    <property type="entry name" value="Thioredoxin_3"/>
    <property type="match status" value="1"/>
</dbReference>
<proteinExistence type="predicted"/>
<gene>
    <name evidence="2" type="ORF">PYTT_1140</name>
</gene>